<comment type="caution">
    <text evidence="2">The sequence shown here is derived from an EMBL/GenBank/DDBJ whole genome shotgun (WGS) entry which is preliminary data.</text>
</comment>
<evidence type="ECO:0000313" key="2">
    <source>
        <dbReference type="EMBL" id="MBW4706258.1"/>
    </source>
</evidence>
<keyword evidence="1" id="KW-1133">Transmembrane helix</keyword>
<protein>
    <submittedName>
        <fullName evidence="2">Uncharacterized protein</fullName>
    </submittedName>
</protein>
<keyword evidence="3" id="KW-1185">Reference proteome</keyword>
<sequence length="179" mass="19975">MSRLANLVMSRDFYQKIAETPQGSFLALCGALVFAIAVLWTKIFMVVAAGMAGTALSFWLHQLQKSDNPYRDLKPIWGLRRTTVITFTSIFTAILALVFFLKGITLPENQSVFAAFCTASAYACFAFSVSSFVFGHQRVSSAKRRLAQAGVEQTHAWRVEADRPHESTFLRNVLQKVTD</sequence>
<accession>A0A9X1K095</accession>
<reference evidence="2" key="1">
    <citation type="submission" date="2021-07" db="EMBL/GenBank/DDBJ databases">
        <title>Roseobacter insulae sp. nov., isolated from a tidal flat.</title>
        <authorList>
            <person name="Park S."/>
            <person name="Yoon J.-H."/>
        </authorList>
    </citation>
    <scope>NUCLEOTIDE SEQUENCE</scope>
    <source>
        <strain evidence="2">YSTF-M11</strain>
    </source>
</reference>
<evidence type="ECO:0000313" key="3">
    <source>
        <dbReference type="Proteomes" id="UP001138661"/>
    </source>
</evidence>
<keyword evidence="1" id="KW-0472">Membrane</keyword>
<dbReference type="Proteomes" id="UP001138661">
    <property type="component" value="Unassembled WGS sequence"/>
</dbReference>
<feature type="transmembrane region" description="Helical" evidence="1">
    <location>
        <begin position="20"/>
        <end position="37"/>
    </location>
</feature>
<proteinExistence type="predicted"/>
<feature type="transmembrane region" description="Helical" evidence="1">
    <location>
        <begin position="43"/>
        <end position="61"/>
    </location>
</feature>
<organism evidence="2 3">
    <name type="scientific">Roseobacter insulae</name>
    <dbReference type="NCBI Taxonomy" id="2859783"/>
    <lineage>
        <taxon>Bacteria</taxon>
        <taxon>Pseudomonadati</taxon>
        <taxon>Pseudomonadota</taxon>
        <taxon>Alphaproteobacteria</taxon>
        <taxon>Rhodobacterales</taxon>
        <taxon>Roseobacteraceae</taxon>
        <taxon>Roseobacter</taxon>
    </lineage>
</organism>
<keyword evidence="1" id="KW-0812">Transmembrane</keyword>
<dbReference type="RefSeq" id="WP_219497748.1">
    <property type="nucleotide sequence ID" value="NZ_JAHXDN010000001.1"/>
</dbReference>
<feature type="transmembrane region" description="Helical" evidence="1">
    <location>
        <begin position="113"/>
        <end position="135"/>
    </location>
</feature>
<feature type="transmembrane region" description="Helical" evidence="1">
    <location>
        <begin position="82"/>
        <end position="101"/>
    </location>
</feature>
<dbReference type="AlphaFoldDB" id="A0A9X1K095"/>
<dbReference type="EMBL" id="JAHXDN010000001">
    <property type="protein sequence ID" value="MBW4706258.1"/>
    <property type="molecule type" value="Genomic_DNA"/>
</dbReference>
<name>A0A9X1K095_9RHOB</name>
<evidence type="ECO:0000256" key="1">
    <source>
        <dbReference type="SAM" id="Phobius"/>
    </source>
</evidence>
<gene>
    <name evidence="2" type="ORF">KX928_00495</name>
</gene>